<proteinExistence type="predicted"/>
<protein>
    <submittedName>
        <fullName evidence="1">Uncharacterized protein</fullName>
    </submittedName>
</protein>
<sequence>MTDNISNLVPDDDTQSKLEKAAEIITGHLDTALQDCLTAGLEREHFTAAVIATMMQAVETSLGGNAAGALQEMAQMASEREEETPVQ</sequence>
<dbReference type="Proteomes" id="UP000476030">
    <property type="component" value="Unassembled WGS sequence"/>
</dbReference>
<dbReference type="AlphaFoldDB" id="A0A6L8W3H6"/>
<organism evidence="1 2">
    <name type="scientific">Sneathiella litorea</name>
    <dbReference type="NCBI Taxonomy" id="2606216"/>
    <lineage>
        <taxon>Bacteria</taxon>
        <taxon>Pseudomonadati</taxon>
        <taxon>Pseudomonadota</taxon>
        <taxon>Alphaproteobacteria</taxon>
        <taxon>Sneathiellales</taxon>
        <taxon>Sneathiellaceae</taxon>
        <taxon>Sneathiella</taxon>
    </lineage>
</organism>
<reference evidence="1 2" key="1">
    <citation type="submission" date="2019-12" db="EMBL/GenBank/DDBJ databases">
        <title>Snethiella sp. nov. sp. isolated from sea sand.</title>
        <authorList>
            <person name="Kim J."/>
            <person name="Jeong S.E."/>
            <person name="Jung H.S."/>
            <person name="Jeon C.O."/>
        </authorList>
    </citation>
    <scope>NUCLEOTIDE SEQUENCE [LARGE SCALE GENOMIC DNA]</scope>
    <source>
        <strain evidence="1 2">DP05</strain>
    </source>
</reference>
<keyword evidence="2" id="KW-1185">Reference proteome</keyword>
<accession>A0A6L8W3H6</accession>
<evidence type="ECO:0000313" key="2">
    <source>
        <dbReference type="Proteomes" id="UP000476030"/>
    </source>
</evidence>
<evidence type="ECO:0000313" key="1">
    <source>
        <dbReference type="EMBL" id="MZR29558.1"/>
    </source>
</evidence>
<dbReference type="RefSeq" id="WP_161314018.1">
    <property type="nucleotide sequence ID" value="NZ_WTUW01000001.1"/>
</dbReference>
<dbReference type="EMBL" id="WTUW01000001">
    <property type="protein sequence ID" value="MZR29558.1"/>
    <property type="molecule type" value="Genomic_DNA"/>
</dbReference>
<name>A0A6L8W3H6_9PROT</name>
<gene>
    <name evidence="1" type="ORF">GQE98_02815</name>
</gene>
<comment type="caution">
    <text evidence="1">The sequence shown here is derived from an EMBL/GenBank/DDBJ whole genome shotgun (WGS) entry which is preliminary data.</text>
</comment>